<dbReference type="RefSeq" id="WP_165921939.1">
    <property type="nucleotide sequence ID" value="NZ_SMBK01000003.1"/>
</dbReference>
<dbReference type="EMBL" id="SMBK01000003">
    <property type="protein sequence ID" value="TCU39157.1"/>
    <property type="molecule type" value="Genomic_DNA"/>
</dbReference>
<organism evidence="1 2">
    <name type="scientific">Rhizobium azibense</name>
    <dbReference type="NCBI Taxonomy" id="1136135"/>
    <lineage>
        <taxon>Bacteria</taxon>
        <taxon>Pseudomonadati</taxon>
        <taxon>Pseudomonadota</taxon>
        <taxon>Alphaproteobacteria</taxon>
        <taxon>Hyphomicrobiales</taxon>
        <taxon>Rhizobiaceae</taxon>
        <taxon>Rhizobium/Agrobacterium group</taxon>
        <taxon>Rhizobium</taxon>
    </lineage>
</organism>
<evidence type="ECO:0000313" key="2">
    <source>
        <dbReference type="Proteomes" id="UP000295507"/>
    </source>
</evidence>
<proteinExistence type="predicted"/>
<gene>
    <name evidence="1" type="ORF">EV129_1032</name>
</gene>
<reference evidence="1 2" key="1">
    <citation type="submission" date="2019-03" db="EMBL/GenBank/DDBJ databases">
        <title>Genomic Encyclopedia of Type Strains, Phase IV (KMG-V): Genome sequencing to study the core and pangenomes of soil and plant-associated prokaryotes.</title>
        <authorList>
            <person name="Whitman W."/>
        </authorList>
    </citation>
    <scope>NUCLEOTIDE SEQUENCE [LARGE SCALE GENOMIC DNA]</scope>
    <source>
        <strain evidence="1 2">IE4868</strain>
    </source>
</reference>
<dbReference type="Proteomes" id="UP000295507">
    <property type="component" value="Unassembled WGS sequence"/>
</dbReference>
<evidence type="ECO:0000313" key="1">
    <source>
        <dbReference type="EMBL" id="TCU39157.1"/>
    </source>
</evidence>
<protein>
    <submittedName>
        <fullName evidence="1">Uncharacterized protein</fullName>
    </submittedName>
</protein>
<name>A0A4R3RWJ7_9HYPH</name>
<sequence length="52" mass="5412">MIIEIGHYALVLALAAAIGHRLYRQERLGELAFAGAAAAPSAENGAHLAVRS</sequence>
<comment type="caution">
    <text evidence="1">The sequence shown here is derived from an EMBL/GenBank/DDBJ whole genome shotgun (WGS) entry which is preliminary data.</text>
</comment>
<accession>A0A4R3RWJ7</accession>
<dbReference type="AlphaFoldDB" id="A0A4R3RWJ7"/>